<accession>A0AAD6HC55</accession>
<evidence type="ECO:0000313" key="1">
    <source>
        <dbReference type="EMBL" id="KAJ5704217.1"/>
    </source>
</evidence>
<name>A0AAD6HC55_9EURO</name>
<dbReference type="Proteomes" id="UP001215712">
    <property type="component" value="Unassembled WGS sequence"/>
</dbReference>
<keyword evidence="2" id="KW-1185">Reference proteome</keyword>
<reference evidence="1" key="2">
    <citation type="submission" date="2023-01" db="EMBL/GenBank/DDBJ databases">
        <authorList>
            <person name="Petersen C."/>
        </authorList>
    </citation>
    <scope>NUCLEOTIDE SEQUENCE</scope>
    <source>
        <strain evidence="1">IBT 17514</strain>
    </source>
</reference>
<gene>
    <name evidence="1" type="ORF">N7493_011355</name>
</gene>
<evidence type="ECO:0000313" key="2">
    <source>
        <dbReference type="Proteomes" id="UP001215712"/>
    </source>
</evidence>
<sequence length="184" mass="21146">MSELLRMLADRHFIVYMSEPMEGNWLSPKPEDQDAYPLKVLTPPDLSPSITQVPPTTYCATLPMDAHHLLGRSYIPSRKFLQKHPKFEETQMWVGVDIDLLYEEPRSQDQFIAAVYEAFHDQQFYMADNPVESPCVDRGFWMEIRGYFPGPNFDSVVEAAKRHVTLLDKLISAGHITLAFMPQA</sequence>
<proteinExistence type="predicted"/>
<comment type="caution">
    <text evidence="1">The sequence shown here is derived from an EMBL/GenBank/DDBJ whole genome shotgun (WGS) entry which is preliminary data.</text>
</comment>
<reference evidence="1" key="1">
    <citation type="journal article" date="2023" name="IMA Fungus">
        <title>Comparative genomic study of the Penicillium genus elucidates a diverse pangenome and 15 lateral gene transfer events.</title>
        <authorList>
            <person name="Petersen C."/>
            <person name="Sorensen T."/>
            <person name="Nielsen M.R."/>
            <person name="Sondergaard T.E."/>
            <person name="Sorensen J.L."/>
            <person name="Fitzpatrick D.A."/>
            <person name="Frisvad J.C."/>
            <person name="Nielsen K.L."/>
        </authorList>
    </citation>
    <scope>NUCLEOTIDE SEQUENCE</scope>
    <source>
        <strain evidence="1">IBT 17514</strain>
    </source>
</reference>
<dbReference type="AlphaFoldDB" id="A0AAD6HC55"/>
<dbReference type="EMBL" id="JAQJAN010000020">
    <property type="protein sequence ID" value="KAJ5704217.1"/>
    <property type="molecule type" value="Genomic_DNA"/>
</dbReference>
<protein>
    <submittedName>
        <fullName evidence="1">Uncharacterized protein</fullName>
    </submittedName>
</protein>
<organism evidence="1 2">
    <name type="scientific">Penicillium malachiteum</name>
    <dbReference type="NCBI Taxonomy" id="1324776"/>
    <lineage>
        <taxon>Eukaryota</taxon>
        <taxon>Fungi</taxon>
        <taxon>Dikarya</taxon>
        <taxon>Ascomycota</taxon>
        <taxon>Pezizomycotina</taxon>
        <taxon>Eurotiomycetes</taxon>
        <taxon>Eurotiomycetidae</taxon>
        <taxon>Eurotiales</taxon>
        <taxon>Aspergillaceae</taxon>
        <taxon>Penicillium</taxon>
    </lineage>
</organism>